<gene>
    <name evidence="1" type="ORF">HARCEL1_00285</name>
</gene>
<protein>
    <submittedName>
        <fullName evidence="1">Response regulator of citrate/malate metabolism</fullName>
    </submittedName>
</protein>
<keyword evidence="2" id="KW-1185">Reference proteome</keyword>
<dbReference type="Proteomes" id="UP000244727">
    <property type="component" value="Chromosome"/>
</dbReference>
<organism evidence="1 2">
    <name type="scientific">Halococcoides cellulosivorans</name>
    <dbReference type="NCBI Taxonomy" id="1679096"/>
    <lineage>
        <taxon>Archaea</taxon>
        <taxon>Methanobacteriati</taxon>
        <taxon>Methanobacteriota</taxon>
        <taxon>Stenosarchaea group</taxon>
        <taxon>Halobacteria</taxon>
        <taxon>Halobacteriales</taxon>
        <taxon>Haloarculaceae</taxon>
        <taxon>Halococcoides</taxon>
    </lineage>
</organism>
<evidence type="ECO:0000313" key="2">
    <source>
        <dbReference type="Proteomes" id="UP000244727"/>
    </source>
</evidence>
<evidence type="ECO:0000313" key="1">
    <source>
        <dbReference type="EMBL" id="AWB28572.1"/>
    </source>
</evidence>
<dbReference type="AlphaFoldDB" id="A0A2R4X445"/>
<reference evidence="1 2" key="1">
    <citation type="submission" date="2018-04" db="EMBL/GenBank/DDBJ databases">
        <title>Halococcoides cellulosivorans gen. nov., sp. nov., an extremely halophilic cellulose-utilizing haloarchaeon from hypersaline lakes.</title>
        <authorList>
            <person name="Sorokin D.Y."/>
            <person name="Toshchakov S.V."/>
            <person name="Samarov N.I."/>
            <person name="Korzhenkov A."/>
            <person name="Kublanov I.V."/>
        </authorList>
    </citation>
    <scope>NUCLEOTIDE SEQUENCE [LARGE SCALE GENOMIC DNA]</scope>
    <source>
        <strain evidence="1 2">HArcel1</strain>
    </source>
</reference>
<dbReference type="KEGG" id="harc:HARCEL1_00285"/>
<sequence length="58" mass="6447">MRAVFDAVDGPAVTTSDVAQRLDVTTQSARSKLDALVDRGDCECRKTGRTIVYWRTDE</sequence>
<dbReference type="Gene3D" id="1.10.10.10">
    <property type="entry name" value="Winged helix-like DNA-binding domain superfamily/Winged helix DNA-binding domain"/>
    <property type="match status" value="1"/>
</dbReference>
<proteinExistence type="predicted"/>
<dbReference type="SUPFAM" id="SSF46785">
    <property type="entry name" value="Winged helix' DNA-binding domain"/>
    <property type="match status" value="1"/>
</dbReference>
<accession>A0A2R4X445</accession>
<dbReference type="InterPro" id="IPR036390">
    <property type="entry name" value="WH_DNA-bd_sf"/>
</dbReference>
<dbReference type="EMBL" id="CP028858">
    <property type="protein sequence ID" value="AWB28572.1"/>
    <property type="molecule type" value="Genomic_DNA"/>
</dbReference>
<dbReference type="InterPro" id="IPR036388">
    <property type="entry name" value="WH-like_DNA-bd_sf"/>
</dbReference>
<name>A0A2R4X445_9EURY</name>